<keyword evidence="2" id="KW-0812">Transmembrane</keyword>
<name>A0A2M8L4Q5_9BACT</name>
<evidence type="ECO:0000256" key="2">
    <source>
        <dbReference type="SAM" id="Phobius"/>
    </source>
</evidence>
<feature type="transmembrane region" description="Helical" evidence="2">
    <location>
        <begin position="65"/>
        <end position="83"/>
    </location>
</feature>
<accession>A0A2M8L4Q5</accession>
<proteinExistence type="predicted"/>
<keyword evidence="2" id="KW-0472">Membrane</keyword>
<dbReference type="EMBL" id="PFEK01000003">
    <property type="protein sequence ID" value="PJE67857.1"/>
    <property type="molecule type" value="Genomic_DNA"/>
</dbReference>
<protein>
    <submittedName>
        <fullName evidence="3">Uncharacterized protein</fullName>
    </submittedName>
</protein>
<dbReference type="AlphaFoldDB" id="A0A2M8L4Q5"/>
<feature type="region of interest" description="Disordered" evidence="1">
    <location>
        <begin position="22"/>
        <end position="43"/>
    </location>
</feature>
<gene>
    <name evidence="3" type="ORF">COU95_00125</name>
</gene>
<evidence type="ECO:0000256" key="1">
    <source>
        <dbReference type="SAM" id="MobiDB-lite"/>
    </source>
</evidence>
<dbReference type="Proteomes" id="UP000231474">
    <property type="component" value="Unassembled WGS sequence"/>
</dbReference>
<organism evidence="3 4">
    <name type="scientific">Candidatus Shapirobacteria bacterium CG10_big_fil_rev_8_21_14_0_10_40_9</name>
    <dbReference type="NCBI Taxonomy" id="1974888"/>
    <lineage>
        <taxon>Bacteria</taxon>
        <taxon>Candidatus Shapironibacteriota</taxon>
    </lineage>
</organism>
<sequence length="88" mass="10136">MSKKTRQEKIIADLRRKLQTQMTQVSKPSMELPEPERKLTEPVKVEDAQVPEIQVSLIKKDLTKTGILTILAISLELVLYFLTRVGRF</sequence>
<feature type="compositionally biased region" description="Basic and acidic residues" evidence="1">
    <location>
        <begin position="34"/>
        <end position="43"/>
    </location>
</feature>
<keyword evidence="2" id="KW-1133">Transmembrane helix</keyword>
<evidence type="ECO:0000313" key="3">
    <source>
        <dbReference type="EMBL" id="PJE67857.1"/>
    </source>
</evidence>
<comment type="caution">
    <text evidence="3">The sequence shown here is derived from an EMBL/GenBank/DDBJ whole genome shotgun (WGS) entry which is preliminary data.</text>
</comment>
<reference evidence="4" key="1">
    <citation type="submission" date="2017-09" db="EMBL/GenBank/DDBJ databases">
        <title>Depth-based differentiation of microbial function through sediment-hosted aquifers and enrichment of novel symbionts in the deep terrestrial subsurface.</title>
        <authorList>
            <person name="Probst A.J."/>
            <person name="Ladd B."/>
            <person name="Jarett J.K."/>
            <person name="Geller-Mcgrath D.E."/>
            <person name="Sieber C.M.K."/>
            <person name="Emerson J.B."/>
            <person name="Anantharaman K."/>
            <person name="Thomas B.C."/>
            <person name="Malmstrom R."/>
            <person name="Stieglmeier M."/>
            <person name="Klingl A."/>
            <person name="Woyke T."/>
            <person name="Ryan C.M."/>
            <person name="Banfield J.F."/>
        </authorList>
    </citation>
    <scope>NUCLEOTIDE SEQUENCE [LARGE SCALE GENOMIC DNA]</scope>
</reference>
<evidence type="ECO:0000313" key="4">
    <source>
        <dbReference type="Proteomes" id="UP000231474"/>
    </source>
</evidence>